<gene>
    <name evidence="1" type="ORF">fsci_04650</name>
</gene>
<dbReference type="RefSeq" id="WP_407876847.1">
    <property type="nucleotide sequence ID" value="NZ_BTHG01000001.1"/>
</dbReference>
<dbReference type="EMBL" id="BTHG01000001">
    <property type="protein sequence ID" value="GMN88979.1"/>
    <property type="molecule type" value="Genomic_DNA"/>
</dbReference>
<comment type="caution">
    <text evidence="1">The sequence shown here is derived from an EMBL/GenBank/DDBJ whole genome shotgun (WGS) entry which is preliminary data.</text>
</comment>
<evidence type="ECO:0000313" key="1">
    <source>
        <dbReference type="EMBL" id="GMN88979.1"/>
    </source>
</evidence>
<evidence type="ECO:0008006" key="3">
    <source>
        <dbReference type="Google" id="ProtNLM"/>
    </source>
</evidence>
<protein>
    <recommendedName>
        <fullName evidence="3">DUF3800 domain-containing protein</fullName>
    </recommendedName>
</protein>
<reference evidence="1 2" key="1">
    <citation type="journal article" date="2024" name="Dis. Aquat. Organ.">
        <title>Francisella sciaenopsi sp. nov. isolated from diseased red drum Sciaenops ocellatus in Florida, USA.</title>
        <authorList>
            <person name="Kawahara M."/>
            <person name="Cody T.T."/>
            <person name="Yanong R.P.E."/>
            <person name="Henderson E."/>
            <person name="Yazdi Z."/>
            <person name="Soto E."/>
        </authorList>
    </citation>
    <scope>NUCLEOTIDE SEQUENCE [LARGE SCALE GENOMIC DNA]</scope>
    <source>
        <strain evidence="1 2">R22-20-7</strain>
    </source>
</reference>
<accession>A0ABQ6PDF2</accession>
<name>A0ABQ6PDF2_9GAMM</name>
<evidence type="ECO:0000313" key="2">
    <source>
        <dbReference type="Proteomes" id="UP001628164"/>
    </source>
</evidence>
<sequence>MYLIYTDESGTDINSKFLLYGGIFVHERKANSLENKIAKIFSDTFGNDIPEIHFSDVYNYVFLKREPSSKNKKSAFQEHVKPYLEKITKDDIYSFIDELSECLWSNGIQLIFSICPKEKFKKIHKHYKEYLILGYKSFLYSSNVFLSSKNENGILISDIADKNQNQLFEKILRNVSNWKKLFNSKDTEIEEIMNSISKTDIYNDHIIENICFVDSKTSKLNQVADILLYIFKKIIEIKNSTKNTSKLEEILSNLEGSVKSLWLANTNFCEIDKNKNNKYEFMFVKQIYSEKISNHFVF</sequence>
<dbReference type="Pfam" id="PF12686">
    <property type="entry name" value="DUF3800"/>
    <property type="match status" value="1"/>
</dbReference>
<proteinExistence type="predicted"/>
<keyword evidence="2" id="KW-1185">Reference proteome</keyword>
<organism evidence="1 2">
    <name type="scientific">Francisella sciaenopsi</name>
    <dbReference type="NCBI Taxonomy" id="3055034"/>
    <lineage>
        <taxon>Bacteria</taxon>
        <taxon>Pseudomonadati</taxon>
        <taxon>Pseudomonadota</taxon>
        <taxon>Gammaproteobacteria</taxon>
        <taxon>Thiotrichales</taxon>
        <taxon>Francisellaceae</taxon>
        <taxon>Francisella</taxon>
    </lineage>
</organism>
<dbReference type="Proteomes" id="UP001628164">
    <property type="component" value="Unassembled WGS sequence"/>
</dbReference>
<dbReference type="InterPro" id="IPR024524">
    <property type="entry name" value="DUF3800"/>
</dbReference>